<proteinExistence type="inferred from homology"/>
<evidence type="ECO:0000256" key="2">
    <source>
        <dbReference type="ARBA" id="ARBA00022448"/>
    </source>
</evidence>
<dbReference type="InterPro" id="IPR051393">
    <property type="entry name" value="ABC_transporter_permease"/>
</dbReference>
<dbReference type="PANTHER" id="PTHR30193">
    <property type="entry name" value="ABC TRANSPORTER PERMEASE PROTEIN"/>
    <property type="match status" value="1"/>
</dbReference>
<evidence type="ECO:0000256" key="3">
    <source>
        <dbReference type="ARBA" id="ARBA00022475"/>
    </source>
</evidence>
<comment type="caution">
    <text evidence="9">The sequence shown here is derived from an EMBL/GenBank/DDBJ whole genome shotgun (WGS) entry which is preliminary data.</text>
</comment>
<evidence type="ECO:0000256" key="5">
    <source>
        <dbReference type="ARBA" id="ARBA00022989"/>
    </source>
</evidence>
<gene>
    <name evidence="9" type="ORF">ACE41H_18860</name>
</gene>
<dbReference type="CDD" id="cd06261">
    <property type="entry name" value="TM_PBP2"/>
    <property type="match status" value="1"/>
</dbReference>
<evidence type="ECO:0000256" key="7">
    <source>
        <dbReference type="RuleBase" id="RU363032"/>
    </source>
</evidence>
<accession>A0ABV5AX89</accession>
<sequence length="113" mass="12636">MLVRYTHPRKHTCHFTCLQKGWGILISVWSGIGYSAVILPAGLQEKSSSCYEAAAIDGAGKIRELFRITLPLLTLSLLFVVMMSFINSFQIFDLIYIIVGKQDSSVISLKVLR</sequence>
<protein>
    <submittedName>
        <fullName evidence="9">Carbohydrate ABC transporter permease</fullName>
    </submittedName>
</protein>
<dbReference type="InterPro" id="IPR000515">
    <property type="entry name" value="MetI-like"/>
</dbReference>
<dbReference type="RefSeq" id="WP_375357111.1">
    <property type="nucleotide sequence ID" value="NZ_JBHHMI010000020.1"/>
</dbReference>
<evidence type="ECO:0000259" key="8">
    <source>
        <dbReference type="PROSITE" id="PS50928"/>
    </source>
</evidence>
<dbReference type="EMBL" id="JBHHMI010000020">
    <property type="protein sequence ID" value="MFB5268829.1"/>
    <property type="molecule type" value="Genomic_DNA"/>
</dbReference>
<comment type="subcellular location">
    <subcellularLocation>
        <location evidence="1 7">Cell membrane</location>
        <topology evidence="1 7">Multi-pass membrane protein</topology>
    </subcellularLocation>
</comment>
<dbReference type="Pfam" id="PF00528">
    <property type="entry name" value="BPD_transp_1"/>
    <property type="match status" value="1"/>
</dbReference>
<evidence type="ECO:0000256" key="6">
    <source>
        <dbReference type="ARBA" id="ARBA00023136"/>
    </source>
</evidence>
<evidence type="ECO:0000256" key="1">
    <source>
        <dbReference type="ARBA" id="ARBA00004651"/>
    </source>
</evidence>
<evidence type="ECO:0000256" key="4">
    <source>
        <dbReference type="ARBA" id="ARBA00022692"/>
    </source>
</evidence>
<keyword evidence="2 7" id="KW-0813">Transport</keyword>
<evidence type="ECO:0000313" key="9">
    <source>
        <dbReference type="EMBL" id="MFB5268829.1"/>
    </source>
</evidence>
<reference evidence="9 10" key="1">
    <citation type="submission" date="2024-09" db="EMBL/GenBank/DDBJ databases">
        <title>Paenibacillus zeirhizospherea sp. nov., isolated from surface of the maize (Zea mays) roots in a horticulture field, Hungary.</title>
        <authorList>
            <person name="Marton D."/>
            <person name="Farkas M."/>
            <person name="Bedics A."/>
            <person name="Toth E."/>
            <person name="Tancsics A."/>
            <person name="Boka K."/>
            <person name="Maroti G."/>
            <person name="Kriszt B."/>
            <person name="Cserhati M."/>
        </authorList>
    </citation>
    <scope>NUCLEOTIDE SEQUENCE [LARGE SCALE GENOMIC DNA]</scope>
    <source>
        <strain evidence="9 10">KCTC 33519</strain>
    </source>
</reference>
<dbReference type="Proteomes" id="UP001580346">
    <property type="component" value="Unassembled WGS sequence"/>
</dbReference>
<evidence type="ECO:0000313" key="10">
    <source>
        <dbReference type="Proteomes" id="UP001580346"/>
    </source>
</evidence>
<feature type="domain" description="ABC transmembrane type-1" evidence="8">
    <location>
        <begin position="1"/>
        <end position="113"/>
    </location>
</feature>
<dbReference type="InterPro" id="IPR035906">
    <property type="entry name" value="MetI-like_sf"/>
</dbReference>
<keyword evidence="10" id="KW-1185">Reference proteome</keyword>
<dbReference type="Gene3D" id="1.10.3720.10">
    <property type="entry name" value="MetI-like"/>
    <property type="match status" value="1"/>
</dbReference>
<keyword evidence="6 7" id="KW-0472">Membrane</keyword>
<keyword evidence="5 7" id="KW-1133">Transmembrane helix</keyword>
<dbReference type="PANTHER" id="PTHR30193:SF37">
    <property type="entry name" value="INNER MEMBRANE ABC TRANSPORTER PERMEASE PROTEIN YCJO"/>
    <property type="match status" value="1"/>
</dbReference>
<organism evidence="9 10">
    <name type="scientific">Paenibacillus enshidis</name>
    <dbReference type="NCBI Taxonomy" id="1458439"/>
    <lineage>
        <taxon>Bacteria</taxon>
        <taxon>Bacillati</taxon>
        <taxon>Bacillota</taxon>
        <taxon>Bacilli</taxon>
        <taxon>Bacillales</taxon>
        <taxon>Paenibacillaceae</taxon>
        <taxon>Paenibacillus</taxon>
    </lineage>
</organism>
<comment type="similarity">
    <text evidence="7">Belongs to the binding-protein-dependent transport system permease family.</text>
</comment>
<name>A0ABV5AX89_9BACL</name>
<dbReference type="SUPFAM" id="SSF161098">
    <property type="entry name" value="MetI-like"/>
    <property type="match status" value="1"/>
</dbReference>
<dbReference type="PROSITE" id="PS50928">
    <property type="entry name" value="ABC_TM1"/>
    <property type="match status" value="1"/>
</dbReference>
<keyword evidence="4 7" id="KW-0812">Transmembrane</keyword>
<keyword evidence="3" id="KW-1003">Cell membrane</keyword>
<feature type="transmembrane region" description="Helical" evidence="7">
    <location>
        <begin position="75"/>
        <end position="99"/>
    </location>
</feature>
<feature type="transmembrane region" description="Helical" evidence="7">
    <location>
        <begin position="21"/>
        <end position="43"/>
    </location>
</feature>